<keyword evidence="3" id="KW-1185">Reference proteome</keyword>
<organism evidence="1 3">
    <name type="scientific">Phytophthora infestans</name>
    <name type="common">Potato late blight agent</name>
    <name type="synonym">Botrytis infestans</name>
    <dbReference type="NCBI Taxonomy" id="4787"/>
    <lineage>
        <taxon>Eukaryota</taxon>
        <taxon>Sar</taxon>
        <taxon>Stramenopiles</taxon>
        <taxon>Oomycota</taxon>
        <taxon>Peronosporomycetes</taxon>
        <taxon>Peronosporales</taxon>
        <taxon>Peronosporaceae</taxon>
        <taxon>Phytophthora</taxon>
    </lineage>
</organism>
<dbReference type="Proteomes" id="UP000602510">
    <property type="component" value="Unassembled WGS sequence"/>
</dbReference>
<evidence type="ECO:0000313" key="1">
    <source>
        <dbReference type="EMBL" id="KAF4047284.1"/>
    </source>
</evidence>
<comment type="caution">
    <text evidence="1">The sequence shown here is derived from an EMBL/GenBank/DDBJ whole genome shotgun (WGS) entry which is preliminary data.</text>
</comment>
<dbReference type="AlphaFoldDB" id="A0A833W912"/>
<gene>
    <name evidence="1" type="ORF">GN244_ATG00418</name>
    <name evidence="2" type="ORF">GN958_ATG11342</name>
</gene>
<dbReference type="PANTHER" id="PTHR33524">
    <property type="entry name" value="C5ORF35"/>
    <property type="match status" value="1"/>
</dbReference>
<dbReference type="Gene3D" id="2.170.270.10">
    <property type="entry name" value="SET domain"/>
    <property type="match status" value="1"/>
</dbReference>
<dbReference type="Proteomes" id="UP000704712">
    <property type="component" value="Unassembled WGS sequence"/>
</dbReference>
<evidence type="ECO:0008006" key="4">
    <source>
        <dbReference type="Google" id="ProtNLM"/>
    </source>
</evidence>
<proteinExistence type="predicted"/>
<evidence type="ECO:0000313" key="2">
    <source>
        <dbReference type="EMBL" id="KAF4139441.1"/>
    </source>
</evidence>
<name>A0A833W912_PHYIN</name>
<dbReference type="PANTHER" id="PTHR33524:SF1">
    <property type="entry name" value="SET DOMAIN-CONTAINING PROTEIN"/>
    <property type="match status" value="1"/>
</dbReference>
<dbReference type="InterPro" id="IPR040415">
    <property type="entry name" value="SETD9"/>
</dbReference>
<dbReference type="OMA" id="AKQVQSC"/>
<evidence type="ECO:0000313" key="3">
    <source>
        <dbReference type="Proteomes" id="UP000602510"/>
    </source>
</evidence>
<dbReference type="CDD" id="cd10537">
    <property type="entry name" value="SET_SETD9"/>
    <property type="match status" value="1"/>
</dbReference>
<protein>
    <recommendedName>
        <fullName evidence="4">SET domain-containing protein</fullName>
    </recommendedName>
</protein>
<dbReference type="SUPFAM" id="SSF82199">
    <property type="entry name" value="SET domain"/>
    <property type="match status" value="1"/>
</dbReference>
<dbReference type="EMBL" id="WSZM01000007">
    <property type="protein sequence ID" value="KAF4047284.1"/>
    <property type="molecule type" value="Genomic_DNA"/>
</dbReference>
<reference evidence="1" key="1">
    <citation type="submission" date="2020-04" db="EMBL/GenBank/DDBJ databases">
        <title>Hybrid Assembly of Korean Phytophthora infestans isolates.</title>
        <authorList>
            <person name="Prokchorchik M."/>
            <person name="Lee Y."/>
            <person name="Seo J."/>
            <person name="Cho J.-H."/>
            <person name="Park Y.-E."/>
            <person name="Jang D.-C."/>
            <person name="Im J.-S."/>
            <person name="Choi J.-G."/>
            <person name="Park H.-J."/>
            <person name="Lee G.-B."/>
            <person name="Lee Y.-G."/>
            <person name="Hong S.-Y."/>
            <person name="Cho K."/>
            <person name="Sohn K.H."/>
        </authorList>
    </citation>
    <scope>NUCLEOTIDE SEQUENCE</scope>
    <source>
        <strain evidence="1">KR_1_A1</strain>
        <strain evidence="2">KR_2_A2</strain>
    </source>
</reference>
<dbReference type="EMBL" id="JAACNO010001556">
    <property type="protein sequence ID" value="KAF4139441.1"/>
    <property type="molecule type" value="Genomic_DNA"/>
</dbReference>
<dbReference type="InterPro" id="IPR046341">
    <property type="entry name" value="SET_dom_sf"/>
</dbReference>
<accession>A0A833W912</accession>
<sequence>MTSVWRRLQLRIAGTTPARRFQEEADVGVAAVLSCFRSLKLDPQNANKEHEELFDQAVEIVGSKKFEQQKQYVQNEVAKQVQICFEAVLKMPKDSEKSAPRMSLSGFERTTEVEEKLGITDNFQKLFGFTLNVEESSVPGADEGVKLRGSAPIGSLVALYPGIVYLPEHYKKKHHLGVLSNNAYARARFDSVIIDAKNESSKPRNPLAVAHKINHPPSGTPPNVIGFAFEFPPEEPFSTKEYDELIPNSFVQEPSRLSMFGKRAIVHGLAFIATADIADEEELFLNYRYNPDRPLPEWYTPVDVDSDRAMWK</sequence>